<proteinExistence type="predicted"/>
<dbReference type="AlphaFoldDB" id="A3IHU6"/>
<name>A3IHU6_9CHRO</name>
<accession>A3IHU6</accession>
<dbReference type="Proteomes" id="UP000003781">
    <property type="component" value="Unassembled WGS sequence"/>
</dbReference>
<dbReference type="EMBL" id="AAXW01000002">
    <property type="protein sequence ID" value="EAZ93378.1"/>
    <property type="molecule type" value="Genomic_DNA"/>
</dbReference>
<protein>
    <submittedName>
        <fullName evidence="1">Uncharacterized protein</fullName>
    </submittedName>
</protein>
<evidence type="ECO:0000313" key="1">
    <source>
        <dbReference type="EMBL" id="EAZ93378.1"/>
    </source>
</evidence>
<comment type="caution">
    <text evidence="1">The sequence shown here is derived from an EMBL/GenBank/DDBJ whole genome shotgun (WGS) entry which is preliminary data.</text>
</comment>
<organism evidence="1 2">
    <name type="scientific">Crocosphaera chwakensis CCY0110</name>
    <dbReference type="NCBI Taxonomy" id="391612"/>
    <lineage>
        <taxon>Bacteria</taxon>
        <taxon>Bacillati</taxon>
        <taxon>Cyanobacteriota</taxon>
        <taxon>Cyanophyceae</taxon>
        <taxon>Oscillatoriophycideae</taxon>
        <taxon>Chroococcales</taxon>
        <taxon>Aphanothecaceae</taxon>
        <taxon>Crocosphaera</taxon>
        <taxon>Crocosphaera chwakensis</taxon>
    </lineage>
</organism>
<gene>
    <name evidence="1" type="ORF">CY0110_16322</name>
</gene>
<reference evidence="1 2" key="1">
    <citation type="submission" date="2007-03" db="EMBL/GenBank/DDBJ databases">
        <authorList>
            <person name="Stal L."/>
            <person name="Ferriera S."/>
            <person name="Johnson J."/>
            <person name="Kravitz S."/>
            <person name="Beeson K."/>
            <person name="Sutton G."/>
            <person name="Rogers Y.-H."/>
            <person name="Friedman R."/>
            <person name="Frazier M."/>
            <person name="Venter J.C."/>
        </authorList>
    </citation>
    <scope>NUCLEOTIDE SEQUENCE [LARGE SCALE GENOMIC DNA]</scope>
    <source>
        <strain evidence="1 2">CCY0110</strain>
    </source>
</reference>
<evidence type="ECO:0000313" key="2">
    <source>
        <dbReference type="Proteomes" id="UP000003781"/>
    </source>
</evidence>
<keyword evidence="2" id="KW-1185">Reference proteome</keyword>
<sequence>MVSFLTSPCKLSIIASILAIIRVLSWDDNFPNFLIALGLNLT</sequence>